<evidence type="ECO:0000313" key="3">
    <source>
        <dbReference type="Proteomes" id="UP000070444"/>
    </source>
</evidence>
<reference evidence="2 3" key="1">
    <citation type="journal article" date="2015" name="Genome Biol. Evol.">
        <title>Phylogenomic analyses indicate that early fungi evolved digesting cell walls of algal ancestors of land plants.</title>
        <authorList>
            <person name="Chang Y."/>
            <person name="Wang S."/>
            <person name="Sekimoto S."/>
            <person name="Aerts A.L."/>
            <person name="Choi C."/>
            <person name="Clum A."/>
            <person name="LaButti K.M."/>
            <person name="Lindquist E.A."/>
            <person name="Yee Ngan C."/>
            <person name="Ohm R.A."/>
            <person name="Salamov A.A."/>
            <person name="Grigoriev I.V."/>
            <person name="Spatafora J.W."/>
            <person name="Berbee M.L."/>
        </authorList>
    </citation>
    <scope>NUCLEOTIDE SEQUENCE [LARGE SCALE GENOMIC DNA]</scope>
    <source>
        <strain evidence="2 3">NRRL 28638</strain>
    </source>
</reference>
<accession>A0A137P6A5</accession>
<evidence type="ECO:0000259" key="1">
    <source>
        <dbReference type="Pfam" id="PF00339"/>
    </source>
</evidence>
<dbReference type="Pfam" id="PF00339">
    <property type="entry name" value="Arrestin_N"/>
    <property type="match status" value="1"/>
</dbReference>
<keyword evidence="3" id="KW-1185">Reference proteome</keyword>
<dbReference type="EMBL" id="KQ964499">
    <property type="protein sequence ID" value="KXN70543.1"/>
    <property type="molecule type" value="Genomic_DNA"/>
</dbReference>
<protein>
    <recommendedName>
        <fullName evidence="1">Arrestin-like N-terminal domain-containing protein</fullName>
    </recommendedName>
</protein>
<evidence type="ECO:0000313" key="2">
    <source>
        <dbReference type="EMBL" id="KXN70543.1"/>
    </source>
</evidence>
<proteinExistence type="predicted"/>
<dbReference type="InterPro" id="IPR011021">
    <property type="entry name" value="Arrestin-like_N"/>
</dbReference>
<dbReference type="InterPro" id="IPR014752">
    <property type="entry name" value="Arrestin-like_C"/>
</dbReference>
<dbReference type="Proteomes" id="UP000070444">
    <property type="component" value="Unassembled WGS sequence"/>
</dbReference>
<sequence length="376" mass="43575">MNVNSNGNNPMVFESYKDDNPHRGFSSITEKIFKLKSINLQRTPLFQSYIRVPKFLLCIGTTDICNTIIQGILEFKLTEPLLISRIFFEFNGYMKVKGKPTLSMVWRGRSTGPNGRIRRGAPENIVHNDQEHAMVDQVEAFETGVHTIPFEFIIWGEIPPTYHSRIASIFYSISVEIHSDQLPNNIHKIVKPMKLIRSVLQLHQLNEPIKVQFHTYQRENVMYKFKLPEMIFSKENHFTATLDLWKMKNSAFFPTHASFSLKQEVKILQDGEVVLTKTNSQILQTHRIVICPDDPTKATLGVALFIPKGLDWVDSSNCKEINSVHHVIIKFHFHTFNQYLFAYEVPFQFQNLPKTKLSIEFNQPPSYVFPPKYGDE</sequence>
<feature type="domain" description="Arrestin-like N-terminal" evidence="1">
    <location>
        <begin position="68"/>
        <end position="205"/>
    </location>
</feature>
<dbReference type="AlphaFoldDB" id="A0A137P6A5"/>
<name>A0A137P6A5_CONC2</name>
<gene>
    <name evidence="2" type="ORF">CONCODRAFT_6873</name>
</gene>
<organism evidence="2 3">
    <name type="scientific">Conidiobolus coronatus (strain ATCC 28846 / CBS 209.66 / NRRL 28638)</name>
    <name type="common">Delacroixia coronata</name>
    <dbReference type="NCBI Taxonomy" id="796925"/>
    <lineage>
        <taxon>Eukaryota</taxon>
        <taxon>Fungi</taxon>
        <taxon>Fungi incertae sedis</taxon>
        <taxon>Zoopagomycota</taxon>
        <taxon>Entomophthoromycotina</taxon>
        <taxon>Entomophthoromycetes</taxon>
        <taxon>Entomophthorales</taxon>
        <taxon>Ancylistaceae</taxon>
        <taxon>Conidiobolus</taxon>
    </lineage>
</organism>
<dbReference type="Gene3D" id="2.60.40.640">
    <property type="match status" value="1"/>
</dbReference>